<dbReference type="AlphaFoldDB" id="A0A923PKL5"/>
<dbReference type="Proteomes" id="UP000650081">
    <property type="component" value="Unassembled WGS sequence"/>
</dbReference>
<dbReference type="RefSeq" id="WP_187467843.1">
    <property type="nucleotide sequence ID" value="NZ_JACSIT010000141.1"/>
</dbReference>
<comment type="caution">
    <text evidence="1">The sequence shown here is derived from an EMBL/GenBank/DDBJ whole genome shotgun (WGS) entry which is preliminary data.</text>
</comment>
<reference evidence="1" key="1">
    <citation type="submission" date="2020-08" db="EMBL/GenBank/DDBJ databases">
        <title>Lewinella bacteria from marine environments.</title>
        <authorList>
            <person name="Zhong Y."/>
        </authorList>
    </citation>
    <scope>NUCLEOTIDE SEQUENCE</scope>
    <source>
        <strain evidence="1">KCTC 42187</strain>
    </source>
</reference>
<name>A0A923PKL5_9BACT</name>
<dbReference type="EMBL" id="JACSIT010000141">
    <property type="protein sequence ID" value="MBC6995822.1"/>
    <property type="molecule type" value="Genomic_DNA"/>
</dbReference>
<accession>A0A923PKL5</accession>
<keyword evidence="2" id="KW-1185">Reference proteome</keyword>
<sequence>MADSAQDLLVGTYTYRSWNNDPDLTTSADALVFGQGFIQIDPAPFNVLKGTIYGTDNNLPDGKVSWALQLKGSINYGNPFTLRFQGKGVISGSEWIYNYVCYLVLPWQDGVNQPNVLTGSIVRAIPHPGDNGTVHPAGVTATWYAVKN</sequence>
<evidence type="ECO:0000313" key="2">
    <source>
        <dbReference type="Proteomes" id="UP000650081"/>
    </source>
</evidence>
<gene>
    <name evidence="1" type="ORF">H9S92_16770</name>
</gene>
<protein>
    <submittedName>
        <fullName evidence="1">Uncharacterized protein</fullName>
    </submittedName>
</protein>
<proteinExistence type="predicted"/>
<evidence type="ECO:0000313" key="1">
    <source>
        <dbReference type="EMBL" id="MBC6995822.1"/>
    </source>
</evidence>
<organism evidence="1 2">
    <name type="scientific">Neolewinella lacunae</name>
    <dbReference type="NCBI Taxonomy" id="1517758"/>
    <lineage>
        <taxon>Bacteria</taxon>
        <taxon>Pseudomonadati</taxon>
        <taxon>Bacteroidota</taxon>
        <taxon>Saprospiria</taxon>
        <taxon>Saprospirales</taxon>
        <taxon>Lewinellaceae</taxon>
        <taxon>Neolewinella</taxon>
    </lineage>
</organism>